<dbReference type="Proteomes" id="UP000621500">
    <property type="component" value="Unassembled WGS sequence"/>
</dbReference>
<dbReference type="InterPro" id="IPR023362">
    <property type="entry name" value="PH-BEACH_dom"/>
</dbReference>
<feature type="domain" description="BEACH-type PH" evidence="8">
    <location>
        <begin position="24"/>
        <end position="132"/>
    </location>
</feature>
<name>A0ABQ4ESC9_9ACTN</name>
<accession>A0ABQ4ESC9</accession>
<proteinExistence type="predicted"/>
<evidence type="ECO:0000256" key="2">
    <source>
        <dbReference type="ARBA" id="ARBA00023015"/>
    </source>
</evidence>
<dbReference type="PANTHER" id="PTHR30055">
    <property type="entry name" value="HTH-TYPE TRANSCRIPTIONAL REGULATOR RUTR"/>
    <property type="match status" value="1"/>
</dbReference>
<dbReference type="InterPro" id="IPR001647">
    <property type="entry name" value="HTH_TetR"/>
</dbReference>
<gene>
    <name evidence="9" type="ORF">Pma05_41500</name>
</gene>
<evidence type="ECO:0000313" key="10">
    <source>
        <dbReference type="Proteomes" id="UP000621500"/>
    </source>
</evidence>
<evidence type="ECO:0000259" key="7">
    <source>
        <dbReference type="PROSITE" id="PS50977"/>
    </source>
</evidence>
<feature type="domain" description="HTH tetR-type" evidence="7">
    <location>
        <begin position="17"/>
        <end position="77"/>
    </location>
</feature>
<evidence type="ECO:0000259" key="8">
    <source>
        <dbReference type="PROSITE" id="PS51783"/>
    </source>
</evidence>
<keyword evidence="1" id="KW-0678">Repressor</keyword>
<dbReference type="PROSITE" id="PS51783">
    <property type="entry name" value="PH_BEACH"/>
    <property type="match status" value="1"/>
</dbReference>
<dbReference type="InterPro" id="IPR050109">
    <property type="entry name" value="HTH-type_TetR-like_transc_reg"/>
</dbReference>
<reference evidence="9 10" key="1">
    <citation type="submission" date="2021-01" db="EMBL/GenBank/DDBJ databases">
        <title>Whole genome shotgun sequence of Plantactinospora mayteni NBRC 109088.</title>
        <authorList>
            <person name="Komaki H."/>
            <person name="Tamura T."/>
        </authorList>
    </citation>
    <scope>NUCLEOTIDE SEQUENCE [LARGE SCALE GENOMIC DNA]</scope>
    <source>
        <strain evidence="9 10">NBRC 109088</strain>
    </source>
</reference>
<feature type="DNA-binding region" description="H-T-H motif" evidence="5">
    <location>
        <begin position="40"/>
        <end position="59"/>
    </location>
</feature>
<protein>
    <submittedName>
        <fullName evidence="9">TetR family transcriptional regulator</fullName>
    </submittedName>
</protein>
<evidence type="ECO:0000256" key="4">
    <source>
        <dbReference type="ARBA" id="ARBA00023163"/>
    </source>
</evidence>
<organism evidence="9 10">
    <name type="scientific">Plantactinospora mayteni</name>
    <dbReference type="NCBI Taxonomy" id="566021"/>
    <lineage>
        <taxon>Bacteria</taxon>
        <taxon>Bacillati</taxon>
        <taxon>Actinomycetota</taxon>
        <taxon>Actinomycetes</taxon>
        <taxon>Micromonosporales</taxon>
        <taxon>Micromonosporaceae</taxon>
        <taxon>Plantactinospora</taxon>
    </lineage>
</organism>
<dbReference type="EMBL" id="BONX01000027">
    <property type="protein sequence ID" value="GIG97577.1"/>
    <property type="molecule type" value="Genomic_DNA"/>
</dbReference>
<evidence type="ECO:0000256" key="5">
    <source>
        <dbReference type="PROSITE-ProRule" id="PRU00335"/>
    </source>
</evidence>
<sequence length="219" mass="24605">MPVKRLREVVRVTGSTGDTRSRIQAVALELFTEQGYEKTSLREIAERLGVTKAALYYHFKSKDDIVDSFVSDRLDRLDRLIEWAAGQPVDAIGRRTTLRRYAEEFFGDDGRNVMQFFEQNRTVVKHLSSGQIMRDRLLRIAELLSRADPTPSGQLRATLALFAVHGSLFALRGEISTRERQELALEIANELLDRLGEDPATGHGEAESEADTGRITEAG</sequence>
<evidence type="ECO:0000313" key="9">
    <source>
        <dbReference type="EMBL" id="GIG97577.1"/>
    </source>
</evidence>
<dbReference type="PRINTS" id="PR00455">
    <property type="entry name" value="HTHTETR"/>
</dbReference>
<feature type="region of interest" description="Disordered" evidence="6">
    <location>
        <begin position="196"/>
        <end position="219"/>
    </location>
</feature>
<dbReference type="PANTHER" id="PTHR30055:SF175">
    <property type="entry name" value="HTH-TYPE TRANSCRIPTIONAL REPRESSOR KSTR2"/>
    <property type="match status" value="1"/>
</dbReference>
<keyword evidence="4" id="KW-0804">Transcription</keyword>
<evidence type="ECO:0000256" key="3">
    <source>
        <dbReference type="ARBA" id="ARBA00023125"/>
    </source>
</evidence>
<evidence type="ECO:0000256" key="6">
    <source>
        <dbReference type="SAM" id="MobiDB-lite"/>
    </source>
</evidence>
<dbReference type="PROSITE" id="PS01081">
    <property type="entry name" value="HTH_TETR_1"/>
    <property type="match status" value="1"/>
</dbReference>
<dbReference type="InterPro" id="IPR023772">
    <property type="entry name" value="DNA-bd_HTH_TetR-type_CS"/>
</dbReference>
<comment type="caution">
    <text evidence="9">The sequence shown here is derived from an EMBL/GenBank/DDBJ whole genome shotgun (WGS) entry which is preliminary data.</text>
</comment>
<dbReference type="PROSITE" id="PS50977">
    <property type="entry name" value="HTH_TETR_2"/>
    <property type="match status" value="1"/>
</dbReference>
<dbReference type="SUPFAM" id="SSF46689">
    <property type="entry name" value="Homeodomain-like"/>
    <property type="match status" value="1"/>
</dbReference>
<evidence type="ECO:0000256" key="1">
    <source>
        <dbReference type="ARBA" id="ARBA00022491"/>
    </source>
</evidence>
<dbReference type="Pfam" id="PF00440">
    <property type="entry name" value="TetR_N"/>
    <property type="match status" value="1"/>
</dbReference>
<dbReference type="Gene3D" id="1.10.357.10">
    <property type="entry name" value="Tetracycline Repressor, domain 2"/>
    <property type="match status" value="1"/>
</dbReference>
<keyword evidence="3 5" id="KW-0238">DNA-binding</keyword>
<dbReference type="InterPro" id="IPR009057">
    <property type="entry name" value="Homeodomain-like_sf"/>
</dbReference>
<keyword evidence="10" id="KW-1185">Reference proteome</keyword>
<keyword evidence="2" id="KW-0805">Transcription regulation</keyword>